<dbReference type="PANTHER" id="PTHR39961:SF1">
    <property type="entry name" value="DUF458 DOMAIN-CONTAINING PROTEIN"/>
    <property type="match status" value="1"/>
</dbReference>
<dbReference type="AlphaFoldDB" id="A0A7K3WLQ0"/>
<reference evidence="1 2" key="1">
    <citation type="submission" date="2020-02" db="EMBL/GenBank/DDBJ databases">
        <title>Out from the shadows clarifying the taxonomy of the family Cryomorphaceae and related taxa by utilizing the GTDB taxonomic framework.</title>
        <authorList>
            <person name="Bowman J.P."/>
        </authorList>
    </citation>
    <scope>NUCLEOTIDE SEQUENCE [LARGE SCALE GENOMIC DNA]</scope>
    <source>
        <strain evidence="1 2">QSSC 1-22</strain>
    </source>
</reference>
<evidence type="ECO:0000313" key="1">
    <source>
        <dbReference type="EMBL" id="NEN22394.1"/>
    </source>
</evidence>
<dbReference type="Pfam" id="PF04308">
    <property type="entry name" value="RNaseH_like"/>
    <property type="match status" value="1"/>
</dbReference>
<dbReference type="Proteomes" id="UP000486602">
    <property type="component" value="Unassembled WGS sequence"/>
</dbReference>
<proteinExistence type="predicted"/>
<name>A0A7K3WLQ0_9FLAO</name>
<dbReference type="EMBL" id="JAAGVY010000002">
    <property type="protein sequence ID" value="NEN22394.1"/>
    <property type="molecule type" value="Genomic_DNA"/>
</dbReference>
<comment type="caution">
    <text evidence="1">The sequence shown here is derived from an EMBL/GenBank/DDBJ whole genome shotgun (WGS) entry which is preliminary data.</text>
</comment>
<evidence type="ECO:0000313" key="2">
    <source>
        <dbReference type="Proteomes" id="UP000486602"/>
    </source>
</evidence>
<dbReference type="PANTHER" id="PTHR39961">
    <property type="entry name" value="HYPOTHETICAL CYTOSOLIC PROTEIN"/>
    <property type="match status" value="1"/>
</dbReference>
<dbReference type="InterPro" id="IPR007405">
    <property type="entry name" value="Phage_KVP40_Orf299"/>
</dbReference>
<protein>
    <submittedName>
        <fullName evidence="1">Uncharacterized protein</fullName>
    </submittedName>
</protein>
<keyword evidence="2" id="KW-1185">Reference proteome</keyword>
<organism evidence="1 2">
    <name type="scientific">Cryomorpha ignava</name>
    <dbReference type="NCBI Taxonomy" id="101383"/>
    <lineage>
        <taxon>Bacteria</taxon>
        <taxon>Pseudomonadati</taxon>
        <taxon>Bacteroidota</taxon>
        <taxon>Flavobacteriia</taxon>
        <taxon>Flavobacteriales</taxon>
        <taxon>Cryomorphaceae</taxon>
        <taxon>Cryomorpha</taxon>
    </lineage>
</organism>
<sequence length="152" mass="17258">MNRIFKKMGDLSTVQLGTYTQEMLRKNPGIKIYVGSDSQNYPNKTLYATTVVFRFENNGAHVIFHKEATPLVTDMWTRLWGELQRSIDVAGYLKFECDVPIEQIDLDLNSDPDFKSNRVFQAAVGYAQSMGYVARTKPDLLIATWAANVLVN</sequence>
<dbReference type="RefSeq" id="WP_163283095.1">
    <property type="nucleotide sequence ID" value="NZ_JAAGVY010000002.1"/>
</dbReference>
<accession>A0A7K3WLQ0</accession>
<gene>
    <name evidence="1" type="ORF">G3O08_02615</name>
</gene>